<dbReference type="AlphaFoldDB" id="A0A6P2KSG1"/>
<gene>
    <name evidence="2" type="ORF">BPS26883_02872</name>
</gene>
<feature type="signal peptide" evidence="1">
    <location>
        <begin position="1"/>
        <end position="20"/>
    </location>
</feature>
<organism evidence="2 3">
    <name type="scientific">Burkholderia pseudomultivorans</name>
    <dbReference type="NCBI Taxonomy" id="1207504"/>
    <lineage>
        <taxon>Bacteria</taxon>
        <taxon>Pseudomonadati</taxon>
        <taxon>Pseudomonadota</taxon>
        <taxon>Betaproteobacteria</taxon>
        <taxon>Burkholderiales</taxon>
        <taxon>Burkholderiaceae</taxon>
        <taxon>Burkholderia</taxon>
        <taxon>Burkholderia cepacia complex</taxon>
    </lineage>
</organism>
<evidence type="ECO:0000313" key="3">
    <source>
        <dbReference type="Proteomes" id="UP000494162"/>
    </source>
</evidence>
<sequence length="215" mass="23329">MKERVIGVLLCSVAAGMSHAQTQPDGNPPNSNERAAAIQRAFNPTARIDEYKTRIDFDRKFAADDGRTIVAFDWSTLATAQILGLRTLKIEHAEQHVNETGPLKTIREYVFNGDFDGARVSITIAQGHDRFAAADYFFHETTSSSTVRVPFETDPDGLGSVLVRSVGGSPGRGFVWIYRNLCFVVSGASADAARDLGQRLQALAEAHTVNADGTS</sequence>
<dbReference type="EMBL" id="CABVPP010000018">
    <property type="protein sequence ID" value="VWB61043.1"/>
    <property type="molecule type" value="Genomic_DNA"/>
</dbReference>
<feature type="chain" id="PRO_5026678748" evidence="1">
    <location>
        <begin position="21"/>
        <end position="215"/>
    </location>
</feature>
<protein>
    <submittedName>
        <fullName evidence="2">Uncharacterized protein</fullName>
    </submittedName>
</protein>
<name>A0A6P2KSG1_9BURK</name>
<proteinExistence type="predicted"/>
<dbReference type="Proteomes" id="UP000494162">
    <property type="component" value="Unassembled WGS sequence"/>
</dbReference>
<accession>A0A6P2KSG1</accession>
<dbReference type="RefSeq" id="WP_174902543.1">
    <property type="nucleotide sequence ID" value="NZ_CABVPP010000018.1"/>
</dbReference>
<evidence type="ECO:0000313" key="2">
    <source>
        <dbReference type="EMBL" id="VWB61043.1"/>
    </source>
</evidence>
<keyword evidence="1" id="KW-0732">Signal</keyword>
<dbReference type="GeneID" id="93169899"/>
<reference evidence="2 3" key="1">
    <citation type="submission" date="2019-09" db="EMBL/GenBank/DDBJ databases">
        <authorList>
            <person name="Depoorter E."/>
        </authorList>
    </citation>
    <scope>NUCLEOTIDE SEQUENCE [LARGE SCALE GENOMIC DNA]</scope>
    <source>
        <strain evidence="2">LMG 26883</strain>
    </source>
</reference>
<evidence type="ECO:0000256" key="1">
    <source>
        <dbReference type="SAM" id="SignalP"/>
    </source>
</evidence>